<evidence type="ECO:0000313" key="2">
    <source>
        <dbReference type="Proteomes" id="UP000058305"/>
    </source>
</evidence>
<reference evidence="1 2" key="1">
    <citation type="journal article" date="2016" name="J. Biotechnol.">
        <title>First complete genome sequence of a species in the genus Microterricola, an extremophilic cold active enzyme producing bacterial strain ERGS5:02 isolated from Sikkim Himalaya.</title>
        <authorList>
            <person name="Himanshu"/>
            <person name="Swarnkar M.K."/>
            <person name="Singh D."/>
            <person name="Kumar R."/>
        </authorList>
    </citation>
    <scope>NUCLEOTIDE SEQUENCE [LARGE SCALE GENOMIC DNA]</scope>
    <source>
        <strain evidence="1 2">ERGS5:02</strain>
    </source>
</reference>
<dbReference type="EMBL" id="CP014145">
    <property type="protein sequence ID" value="AMB58046.1"/>
    <property type="molecule type" value="Genomic_DNA"/>
</dbReference>
<dbReference type="RefSeq" id="WP_067226724.1">
    <property type="nucleotide sequence ID" value="NZ_CP014145.1"/>
</dbReference>
<reference evidence="2" key="2">
    <citation type="submission" date="2016-01" db="EMBL/GenBank/DDBJ databases">
        <title>First complete genome sequence of a species in the genus Microterricola, an extremophilic cold active enzyme producing strain ERGS5:02 isolated from Sikkim Himalaya.</title>
        <authorList>
            <person name="Kumar R."/>
            <person name="Singh D."/>
            <person name="Swarnkar M.K."/>
        </authorList>
    </citation>
    <scope>NUCLEOTIDE SEQUENCE [LARGE SCALE GENOMIC DNA]</scope>
    <source>
        <strain evidence="2">ERGS5:02</strain>
    </source>
</reference>
<proteinExistence type="predicted"/>
<organism evidence="1 2">
    <name type="scientific">Microterricola viridarii</name>
    <dbReference type="NCBI Taxonomy" id="412690"/>
    <lineage>
        <taxon>Bacteria</taxon>
        <taxon>Bacillati</taxon>
        <taxon>Actinomycetota</taxon>
        <taxon>Actinomycetes</taxon>
        <taxon>Micrococcales</taxon>
        <taxon>Microbacteriaceae</taxon>
        <taxon>Microterricola</taxon>
    </lineage>
</organism>
<sequence>MRRWSFRTERGSASLEFLTVGLILMVPLVYLVLAVSALQAGALAAEGAARQAARAFVLADDEEAGQAAAARALAVTLADYGLGAEAGALAFDCTNGQPGCLVRGETVTVSVRLTVALPFVPEVLGLRQSTSVPLAASATQRVSKFWGAQP</sequence>
<dbReference type="Proteomes" id="UP000058305">
    <property type="component" value="Chromosome"/>
</dbReference>
<evidence type="ECO:0000313" key="1">
    <source>
        <dbReference type="EMBL" id="AMB58046.1"/>
    </source>
</evidence>
<name>A0A0Y0NE40_9MICO</name>
<protein>
    <recommendedName>
        <fullName evidence="3">TadE-like protein</fullName>
    </recommendedName>
</protein>
<dbReference type="AlphaFoldDB" id="A0A0Y0NE40"/>
<dbReference type="OrthoDB" id="5118919at2"/>
<accession>A0A0Y0NE40</accession>
<dbReference type="KEGG" id="mvd:AWU67_03295"/>
<evidence type="ECO:0008006" key="3">
    <source>
        <dbReference type="Google" id="ProtNLM"/>
    </source>
</evidence>
<keyword evidence="2" id="KW-1185">Reference proteome</keyword>
<gene>
    <name evidence="1" type="ORF">AWU67_03295</name>
</gene>